<dbReference type="AlphaFoldDB" id="Q72A46"/>
<protein>
    <recommendedName>
        <fullName evidence="2">Bacteriophage SP-beta YorD domain-containing protein</fullName>
    </recommendedName>
</protein>
<dbReference type="Gene3D" id="3.30.56.60">
    <property type="entry name" value="XkdW-like"/>
    <property type="match status" value="1"/>
</dbReference>
<reference evidence="3 4" key="1">
    <citation type="journal article" date="2004" name="Nat. Biotechnol.">
        <title>The genome sequence of the anaerobic, sulfate-reducing bacterium Desulfovibrio vulgaris Hildenborough.</title>
        <authorList>
            <person name="Heidelberg J.F."/>
            <person name="Seshadri R."/>
            <person name="Haveman S.A."/>
            <person name="Hemme C.L."/>
            <person name="Paulsen I.T."/>
            <person name="Kolonay J.F."/>
            <person name="Eisen J.A."/>
            <person name="Ward N."/>
            <person name="Methe B."/>
            <person name="Brinkac L.M."/>
            <person name="Daugherty S.C."/>
            <person name="Deboy R.T."/>
            <person name="Dodson R.J."/>
            <person name="Durkin A.S."/>
            <person name="Madupu R."/>
            <person name="Nelson W.C."/>
            <person name="Sullivan S.A."/>
            <person name="Fouts D."/>
            <person name="Haft D.H."/>
            <person name="Selengut J."/>
            <person name="Peterson J.D."/>
            <person name="Davidsen T.M."/>
            <person name="Zafar N."/>
            <person name="Zhou L."/>
            <person name="Radune D."/>
            <person name="Dimitrov G."/>
            <person name="Hance M."/>
            <person name="Tran K."/>
            <person name="Khouri H."/>
            <person name="Gill J."/>
            <person name="Utterback T.R."/>
            <person name="Feldblyum T.V."/>
            <person name="Wall J.D."/>
            <person name="Voordouw G."/>
            <person name="Fraser C.M."/>
        </authorList>
    </citation>
    <scope>NUCLEOTIDE SEQUENCE [LARGE SCALE GENOMIC DNA]</scope>
    <source>
        <strain evidence="4">ATCC 29579 / DSM 644 / NCIMB 8303 / VKM B-1760 / Hildenborough</strain>
    </source>
</reference>
<dbReference type="Proteomes" id="UP000002194">
    <property type="component" value="Chromosome"/>
</dbReference>
<feature type="domain" description="Bacteriophage SP-beta YorD" evidence="2">
    <location>
        <begin position="6"/>
        <end position="61"/>
    </location>
</feature>
<accession>Q72A46</accession>
<name>Q72A46_NITV2</name>
<dbReference type="EMBL" id="AE017285">
    <property type="protein sequence ID" value="AAS96624.1"/>
    <property type="molecule type" value="Genomic_DNA"/>
</dbReference>
<dbReference type="STRING" id="882.DVU_2151"/>
<evidence type="ECO:0000256" key="1">
    <source>
        <dbReference type="SAM" id="Coils"/>
    </source>
</evidence>
<dbReference type="RefSeq" id="WP_010939428.1">
    <property type="nucleotide sequence ID" value="NC_002937.3"/>
</dbReference>
<dbReference type="InterPro" id="IPR035950">
    <property type="entry name" value="XkdW-like_sf"/>
</dbReference>
<dbReference type="EnsemblBacteria" id="AAS96624">
    <property type="protein sequence ID" value="AAS96624"/>
    <property type="gene ID" value="DVU_2151"/>
</dbReference>
<organism evidence="3 4">
    <name type="scientific">Nitratidesulfovibrio vulgaris (strain ATCC 29579 / DSM 644 / CCUG 34227 / NCIMB 8303 / VKM B-1760 / Hildenborough)</name>
    <name type="common">Desulfovibrio vulgaris</name>
    <dbReference type="NCBI Taxonomy" id="882"/>
    <lineage>
        <taxon>Bacteria</taxon>
        <taxon>Pseudomonadati</taxon>
        <taxon>Thermodesulfobacteriota</taxon>
        <taxon>Desulfovibrionia</taxon>
        <taxon>Desulfovibrionales</taxon>
        <taxon>Desulfovibrionaceae</taxon>
        <taxon>Nitratidesulfovibrio</taxon>
    </lineage>
</organism>
<feature type="coiled-coil region" evidence="1">
    <location>
        <begin position="92"/>
        <end position="119"/>
    </location>
</feature>
<dbReference type="eggNOG" id="ENOG5032FTI">
    <property type="taxonomic scope" value="Bacteria"/>
</dbReference>
<keyword evidence="1" id="KW-0175">Coiled coil</keyword>
<dbReference type="OrthoDB" id="2918946at2"/>
<sequence length="119" mass="13233">MQNERIYEALRLMFPQADPLIAWRLEQGPHTGGQIAITQWNLPDPQPTQAELDSAYAQLAKIDRQAQIQRELDAIDLQSVRPVRAKLAGTATAEDEAKIAALEAQAQTLRTELADMQKG</sequence>
<dbReference type="InterPro" id="IPR019094">
    <property type="entry name" value="Phage_SP-beta_YorD"/>
</dbReference>
<evidence type="ECO:0000259" key="2">
    <source>
        <dbReference type="Pfam" id="PF09636"/>
    </source>
</evidence>
<evidence type="ECO:0000313" key="3">
    <source>
        <dbReference type="EMBL" id="AAS96624.1"/>
    </source>
</evidence>
<dbReference type="PaxDb" id="882-DVU_2151"/>
<proteinExistence type="predicted"/>
<keyword evidence="4" id="KW-1185">Reference proteome</keyword>
<dbReference type="Pfam" id="PF09636">
    <property type="entry name" value="XkdW"/>
    <property type="match status" value="1"/>
</dbReference>
<evidence type="ECO:0000313" key="4">
    <source>
        <dbReference type="Proteomes" id="UP000002194"/>
    </source>
</evidence>
<gene>
    <name evidence="3" type="ordered locus">DVU_2151</name>
</gene>
<dbReference type="KEGG" id="dvu:DVU_2151"/>
<dbReference type="PATRIC" id="fig|882.5.peg.1961"/>
<dbReference type="SMR" id="Q72A46"/>
<dbReference type="SUPFAM" id="SSF159865">
    <property type="entry name" value="XkdW-like"/>
    <property type="match status" value="1"/>
</dbReference>
<dbReference type="HOGENOM" id="CLU_2057646_0_0_7"/>